<dbReference type="GO" id="GO:0032045">
    <property type="term" value="C:guanyl-nucleotide exchange factor complex"/>
    <property type="evidence" value="ECO:0007669"/>
    <property type="project" value="TreeGrafter"/>
</dbReference>
<dbReference type="InterPro" id="IPR037520">
    <property type="entry name" value="Folliculin/SMCR8_longin"/>
</dbReference>
<dbReference type="AlphaFoldDB" id="A0A2G8K2M8"/>
<dbReference type="Pfam" id="PF11704">
    <property type="entry name" value="Folliculin"/>
    <property type="match status" value="1"/>
</dbReference>
<evidence type="ECO:0000313" key="7">
    <source>
        <dbReference type="EMBL" id="PIK42209.1"/>
    </source>
</evidence>
<comment type="similarity">
    <text evidence="5">Belongs to the SMCR8 family.</text>
</comment>
<dbReference type="PANTHER" id="PTHR31334:SF1">
    <property type="entry name" value="GUANINE NUCLEOTIDE EXCHANGE PROTEIN SMCR8"/>
    <property type="match status" value="1"/>
</dbReference>
<dbReference type="STRING" id="307972.A0A2G8K2M8"/>
<feature type="domain" description="UDENN FLCN/SMCR8-type" evidence="6">
    <location>
        <begin position="70"/>
        <end position="392"/>
    </location>
</feature>
<comment type="caution">
    <text evidence="7">The sequence shown here is derived from an EMBL/GenBank/DDBJ whole genome shotgun (WGS) entry which is preliminary data.</text>
</comment>
<dbReference type="GO" id="GO:0005085">
    <property type="term" value="F:guanyl-nucleotide exchange factor activity"/>
    <property type="evidence" value="ECO:0007669"/>
    <property type="project" value="UniProtKB-KW"/>
</dbReference>
<keyword evidence="3" id="KW-0344">Guanine-nucleotide releasing factor</keyword>
<accession>A0A2G8K2M8</accession>
<protein>
    <submittedName>
        <fullName evidence="7">Putative smith-Magenis syndrome chromosomal region candidate protein 8-B protein-like</fullName>
    </submittedName>
</protein>
<keyword evidence="8" id="KW-1185">Reference proteome</keyword>
<evidence type="ECO:0000256" key="5">
    <source>
        <dbReference type="ARBA" id="ARBA00038137"/>
    </source>
</evidence>
<dbReference type="PROSITE" id="PS51834">
    <property type="entry name" value="DENN_FLCN_SMCR8"/>
    <property type="match status" value="1"/>
</dbReference>
<keyword evidence="2" id="KW-0963">Cytoplasm</keyword>
<comment type="subcellular location">
    <subcellularLocation>
        <location evidence="1">Cytoplasm</location>
    </subcellularLocation>
</comment>
<evidence type="ECO:0000259" key="6">
    <source>
        <dbReference type="PROSITE" id="PS51834"/>
    </source>
</evidence>
<evidence type="ECO:0000256" key="1">
    <source>
        <dbReference type="ARBA" id="ARBA00004496"/>
    </source>
</evidence>
<evidence type="ECO:0000256" key="2">
    <source>
        <dbReference type="ARBA" id="ARBA00022490"/>
    </source>
</evidence>
<dbReference type="InterPro" id="IPR037521">
    <property type="entry name" value="FLCN/SMCR8_DENN"/>
</dbReference>
<proteinExistence type="inferred from homology"/>
<evidence type="ECO:0000256" key="3">
    <source>
        <dbReference type="ARBA" id="ARBA00022658"/>
    </source>
</evidence>
<dbReference type="GO" id="GO:0005737">
    <property type="term" value="C:cytoplasm"/>
    <property type="evidence" value="ECO:0007669"/>
    <property type="project" value="UniProtKB-SubCell"/>
</dbReference>
<reference evidence="7 8" key="1">
    <citation type="journal article" date="2017" name="PLoS Biol.">
        <title>The sea cucumber genome provides insights into morphological evolution and visceral regeneration.</title>
        <authorList>
            <person name="Zhang X."/>
            <person name="Sun L."/>
            <person name="Yuan J."/>
            <person name="Sun Y."/>
            <person name="Gao Y."/>
            <person name="Zhang L."/>
            <person name="Li S."/>
            <person name="Dai H."/>
            <person name="Hamel J.F."/>
            <person name="Liu C."/>
            <person name="Yu Y."/>
            <person name="Liu S."/>
            <person name="Lin W."/>
            <person name="Guo K."/>
            <person name="Jin S."/>
            <person name="Xu P."/>
            <person name="Storey K.B."/>
            <person name="Huan P."/>
            <person name="Zhang T."/>
            <person name="Zhou Y."/>
            <person name="Zhang J."/>
            <person name="Lin C."/>
            <person name="Li X."/>
            <person name="Xing L."/>
            <person name="Huo D."/>
            <person name="Sun M."/>
            <person name="Wang L."/>
            <person name="Mercier A."/>
            <person name="Li F."/>
            <person name="Yang H."/>
            <person name="Xiang J."/>
        </authorList>
    </citation>
    <scope>NUCLEOTIDE SEQUENCE [LARGE SCALE GENOMIC DNA]</scope>
    <source>
        <strain evidence="7">Shaxun</strain>
        <tissue evidence="7">Muscle</tissue>
    </source>
</reference>
<dbReference type="GO" id="GO:0005096">
    <property type="term" value="F:GTPase activator activity"/>
    <property type="evidence" value="ECO:0007669"/>
    <property type="project" value="InterPro"/>
</dbReference>
<keyword evidence="4" id="KW-0072">Autophagy</keyword>
<evidence type="ECO:0000313" key="8">
    <source>
        <dbReference type="Proteomes" id="UP000230750"/>
    </source>
</evidence>
<organism evidence="7 8">
    <name type="scientific">Stichopus japonicus</name>
    <name type="common">Sea cucumber</name>
    <dbReference type="NCBI Taxonomy" id="307972"/>
    <lineage>
        <taxon>Eukaryota</taxon>
        <taxon>Metazoa</taxon>
        <taxon>Echinodermata</taxon>
        <taxon>Eleutherozoa</taxon>
        <taxon>Echinozoa</taxon>
        <taxon>Holothuroidea</taxon>
        <taxon>Aspidochirotacea</taxon>
        <taxon>Aspidochirotida</taxon>
        <taxon>Stichopodidae</taxon>
        <taxon>Apostichopus</taxon>
    </lineage>
</organism>
<name>A0A2G8K2M8_STIJA</name>
<sequence length="392" mass="44240">MDADCKSRGSKPVRKTIMQAYAEIFHYQNTSANIALFDAVGGEEEAFVHSVRPFPFHLIPAYQPVMPWPVTKQKIDKDFILVCEFSEIIGPTSLITIPRDGGRNFDKDMFAVRIMAVDYNATNTMRCYASFTIVEDTSVIIEDKEENVYAYVHHFTLYDIHARGYVRPFCMAYVTPDKNKLFTFLEKLMAKFKSVSQLFRSGNQLLFKTELDQRLADLLYTKDSMQFPVATSLKMAKSSTANSKDNTDVTSGQGEETIPCQRRRTIVENSQEALTKAIQDCQGMLHELRQKMESSSFLSKYKKEGGSQNRSGCDECCLGSLGYHSDSETVISTGSKTNICNSTLSKSLSSLCKVTNCHCNSQPYQPRSLKSMLVEIRSKSQDLAETQWKVGE</sequence>
<gene>
    <name evidence="7" type="ORF">BSL78_20921</name>
</gene>
<dbReference type="GO" id="GO:0006914">
    <property type="term" value="P:autophagy"/>
    <property type="evidence" value="ECO:0007669"/>
    <property type="project" value="UniProtKB-KW"/>
</dbReference>
<dbReference type="OrthoDB" id="2289278at2759"/>
<evidence type="ECO:0000256" key="4">
    <source>
        <dbReference type="ARBA" id="ARBA00023006"/>
    </source>
</evidence>
<dbReference type="EMBL" id="MRZV01000951">
    <property type="protein sequence ID" value="PIK42209.1"/>
    <property type="molecule type" value="Genomic_DNA"/>
</dbReference>
<dbReference type="PANTHER" id="PTHR31334">
    <property type="entry name" value="SMITH-MAGENIS SYNDROME REGION GENE 8 PROTEIN"/>
    <property type="match status" value="1"/>
</dbReference>
<dbReference type="Proteomes" id="UP000230750">
    <property type="component" value="Unassembled WGS sequence"/>
</dbReference>